<feature type="compositionally biased region" description="Polar residues" evidence="8">
    <location>
        <begin position="1"/>
        <end position="20"/>
    </location>
</feature>
<evidence type="ECO:0000256" key="2">
    <source>
        <dbReference type="ARBA" id="ARBA00007163"/>
    </source>
</evidence>
<protein>
    <recommendedName>
        <fullName evidence="9">BZIP domain-containing protein</fullName>
    </recommendedName>
</protein>
<gene>
    <name evidence="10" type="ORF">MPDQ_002774</name>
</gene>
<feature type="compositionally biased region" description="Polar residues" evidence="8">
    <location>
        <begin position="184"/>
        <end position="201"/>
    </location>
</feature>
<dbReference type="GO" id="GO:0003677">
    <property type="term" value="F:DNA binding"/>
    <property type="evidence" value="ECO:0007669"/>
    <property type="project" value="UniProtKB-KW"/>
</dbReference>
<feature type="coiled-coil region" evidence="7">
    <location>
        <begin position="241"/>
        <end position="309"/>
    </location>
</feature>
<dbReference type="PROSITE" id="PS50217">
    <property type="entry name" value="BZIP"/>
    <property type="match status" value="1"/>
</dbReference>
<evidence type="ECO:0000256" key="3">
    <source>
        <dbReference type="ARBA" id="ARBA00023015"/>
    </source>
</evidence>
<feature type="region of interest" description="Disordered" evidence="8">
    <location>
        <begin position="484"/>
        <end position="507"/>
    </location>
</feature>
<dbReference type="GO" id="GO:0005634">
    <property type="term" value="C:nucleus"/>
    <property type="evidence" value="ECO:0007669"/>
    <property type="project" value="UniProtKB-SubCell"/>
</dbReference>
<dbReference type="EMBL" id="VIFY01000019">
    <property type="protein sequence ID" value="TQB75481.1"/>
    <property type="molecule type" value="Genomic_DNA"/>
</dbReference>
<dbReference type="PANTHER" id="PTHR47416">
    <property type="entry name" value="BASIC-LEUCINE ZIPPER TRANSCRIPTION FACTOR F-RELATED"/>
    <property type="match status" value="1"/>
</dbReference>
<evidence type="ECO:0000256" key="4">
    <source>
        <dbReference type="ARBA" id="ARBA00023125"/>
    </source>
</evidence>
<evidence type="ECO:0000256" key="8">
    <source>
        <dbReference type="SAM" id="MobiDB-lite"/>
    </source>
</evidence>
<dbReference type="Pfam" id="PF07716">
    <property type="entry name" value="bZIP_2"/>
    <property type="match status" value="1"/>
</dbReference>
<dbReference type="AlphaFoldDB" id="A0A507R021"/>
<dbReference type="CDD" id="cd14686">
    <property type="entry name" value="bZIP"/>
    <property type="match status" value="1"/>
</dbReference>
<organism evidence="10 11">
    <name type="scientific">Monascus purpureus</name>
    <name type="common">Red mold</name>
    <name type="synonym">Monascus anka</name>
    <dbReference type="NCBI Taxonomy" id="5098"/>
    <lineage>
        <taxon>Eukaryota</taxon>
        <taxon>Fungi</taxon>
        <taxon>Dikarya</taxon>
        <taxon>Ascomycota</taxon>
        <taxon>Pezizomycotina</taxon>
        <taxon>Eurotiomycetes</taxon>
        <taxon>Eurotiomycetidae</taxon>
        <taxon>Eurotiales</taxon>
        <taxon>Aspergillaceae</taxon>
        <taxon>Monascus</taxon>
    </lineage>
</organism>
<accession>A0A507R021</accession>
<dbReference type="InterPro" id="IPR046347">
    <property type="entry name" value="bZIP_sf"/>
</dbReference>
<dbReference type="InterPro" id="IPR004827">
    <property type="entry name" value="bZIP"/>
</dbReference>
<dbReference type="STRING" id="5098.A0A507R021"/>
<name>A0A507R021_MONPU</name>
<evidence type="ECO:0000259" key="9">
    <source>
        <dbReference type="PROSITE" id="PS50217"/>
    </source>
</evidence>
<dbReference type="GO" id="GO:0003700">
    <property type="term" value="F:DNA-binding transcription factor activity"/>
    <property type="evidence" value="ECO:0007669"/>
    <property type="project" value="InterPro"/>
</dbReference>
<dbReference type="Gene3D" id="1.20.5.170">
    <property type="match status" value="1"/>
</dbReference>
<keyword evidence="11" id="KW-1185">Reference proteome</keyword>
<comment type="subcellular location">
    <subcellularLocation>
        <location evidence="1">Nucleus</location>
    </subcellularLocation>
</comment>
<evidence type="ECO:0000256" key="7">
    <source>
        <dbReference type="SAM" id="Coils"/>
    </source>
</evidence>
<keyword evidence="4" id="KW-0238">DNA-binding</keyword>
<keyword evidence="5" id="KW-0804">Transcription</keyword>
<dbReference type="PANTHER" id="PTHR47416:SF8">
    <property type="entry name" value="BASIC-LEUCINE ZIPPER TRANSCRIPTION FACTOR E-RELATED"/>
    <property type="match status" value="1"/>
</dbReference>
<proteinExistence type="inferred from homology"/>
<dbReference type="SUPFAM" id="SSF57959">
    <property type="entry name" value="Leucine zipper domain"/>
    <property type="match status" value="1"/>
</dbReference>
<dbReference type="SMART" id="SM00338">
    <property type="entry name" value="BRLZ"/>
    <property type="match status" value="1"/>
</dbReference>
<comment type="caution">
    <text evidence="10">The sequence shown here is derived from an EMBL/GenBank/DDBJ whole genome shotgun (WGS) entry which is preliminary data.</text>
</comment>
<feature type="domain" description="BZIP" evidence="9">
    <location>
        <begin position="250"/>
        <end position="314"/>
    </location>
</feature>
<comment type="similarity">
    <text evidence="2">Belongs to the bZIP family.</text>
</comment>
<dbReference type="Proteomes" id="UP000319663">
    <property type="component" value="Unassembled WGS sequence"/>
</dbReference>
<feature type="region of interest" description="Disordered" evidence="8">
    <location>
        <begin position="171"/>
        <end position="205"/>
    </location>
</feature>
<evidence type="ECO:0000313" key="10">
    <source>
        <dbReference type="EMBL" id="TQB75481.1"/>
    </source>
</evidence>
<evidence type="ECO:0000256" key="1">
    <source>
        <dbReference type="ARBA" id="ARBA00004123"/>
    </source>
</evidence>
<feature type="region of interest" description="Disordered" evidence="8">
    <location>
        <begin position="1"/>
        <end position="27"/>
    </location>
</feature>
<reference evidence="10 11" key="1">
    <citation type="submission" date="2019-06" db="EMBL/GenBank/DDBJ databases">
        <title>Wine fermentation using esterase from Monascus purpureus.</title>
        <authorList>
            <person name="Geng C."/>
            <person name="Zhang Y."/>
        </authorList>
    </citation>
    <scope>NUCLEOTIDE SEQUENCE [LARGE SCALE GENOMIC DNA]</scope>
    <source>
        <strain evidence="10">HQ1</strain>
    </source>
</reference>
<keyword evidence="6" id="KW-0539">Nucleus</keyword>
<keyword evidence="7" id="KW-0175">Coiled coil</keyword>
<keyword evidence="3" id="KW-0805">Transcription regulation</keyword>
<sequence>MARYTHQSLDLYQQSPSTLDSKPVFSEEDEMSVLDDKILDSTSPALSSLPDHRKTSYDQSADVFASHRDPLWSDYAHPFAASHSRQSSQVMFSNPFPYAQHNNPWALPRADSGSCTPTAVYDHLPSDFDHASAASFSGGAVGSMNTMHMPAMSYRQGLAYAAPAAVAMSPQSSQGWVPAPTELPDSSSRPTKSPTYRNDSPMNARRDALREGLRDGIRKKNARFDIPAERTLSNIDQLISQSTNEEEIKELKQQKRLLRNRQAALDSRQRKKLHTEKLEEEKKQLTQYIGQLEEALQSMKIREAEMLREKNEWLNAQQQINQYIDNVHMEKDELIRVHTLETAELRKKNNILKETVEKLERQVRVPNAPALSNDFHDLENLAMDGSSWDDFGMVNNLSLDAEPASGSTVTTANTMATSTNDSKTTEKNADYPFSWNAFYMCLLFGAFIASNSSSLTARSLPTLSEEYRTESANVLKAVLASTPPELVPSSDQAPVAPSAPPGPLPTTISGAEMARMTSGAGATSTLDELHNNLALPTKEQEQEQVFSLTPDQYNSLTTYDEHANFKQPQQSSNLQQALAAMRNGAAQNSMHMKSTSDVYSRSLMWDRVPEKVIHDFRRMVQEYGAGSVKRED</sequence>
<evidence type="ECO:0000313" key="11">
    <source>
        <dbReference type="Proteomes" id="UP000319663"/>
    </source>
</evidence>
<dbReference type="OrthoDB" id="644067at2759"/>
<evidence type="ECO:0000256" key="5">
    <source>
        <dbReference type="ARBA" id="ARBA00023163"/>
    </source>
</evidence>
<evidence type="ECO:0000256" key="6">
    <source>
        <dbReference type="ARBA" id="ARBA00023242"/>
    </source>
</evidence>